<dbReference type="EMBL" id="SNRY01001814">
    <property type="protein sequence ID" value="KAA6328479.1"/>
    <property type="molecule type" value="Genomic_DNA"/>
</dbReference>
<protein>
    <submittedName>
        <fullName evidence="1">Uncharacterized protein</fullName>
    </submittedName>
</protein>
<accession>A0A5J4R432</accession>
<evidence type="ECO:0000313" key="1">
    <source>
        <dbReference type="EMBL" id="KAA6328479.1"/>
    </source>
</evidence>
<reference evidence="1" key="1">
    <citation type="submission" date="2019-03" db="EMBL/GenBank/DDBJ databases">
        <title>Single cell metagenomics reveals metabolic interactions within the superorganism composed of flagellate Streblomastix strix and complex community of Bacteroidetes bacteria on its surface.</title>
        <authorList>
            <person name="Treitli S.C."/>
            <person name="Kolisko M."/>
            <person name="Husnik F."/>
            <person name="Keeling P."/>
            <person name="Hampl V."/>
        </authorList>
    </citation>
    <scope>NUCLEOTIDE SEQUENCE</scope>
    <source>
        <strain evidence="1">STM</strain>
    </source>
</reference>
<name>A0A5J4R432_9ZZZZ</name>
<gene>
    <name evidence="1" type="ORF">EZS27_022634</name>
</gene>
<organism evidence="1">
    <name type="scientific">termite gut metagenome</name>
    <dbReference type="NCBI Taxonomy" id="433724"/>
    <lineage>
        <taxon>unclassified sequences</taxon>
        <taxon>metagenomes</taxon>
        <taxon>organismal metagenomes</taxon>
    </lineage>
</organism>
<comment type="caution">
    <text evidence="1">The sequence shown here is derived from an EMBL/GenBank/DDBJ whole genome shotgun (WGS) entry which is preliminary data.</text>
</comment>
<sequence>MSRNSIKNSCLHKLRNDIYNCVLEYYNKQKQKGVDVNIANYLYFYNEHKNSIIEKELFTYVDKLPLPIYPSNPLNNVTIEDIIAKNTITITTSFISGYSLKLSDNKAEIDILEYSRDLLTDIVLLLIKRASEIFPYIISLKSDQTPIGYKTYYVLEKENITRSKYNISDITKILSTENGQRFFIPYIEGYDKIAILPQKSYDDMRCHAYNDIEFKMVVKRLLCPFIFRNNRWVDKRSDKFYEWVYENRCNEKITMAEIKTEYDRFVSDCKINGLVFTKS</sequence>
<proteinExistence type="predicted"/>
<dbReference type="AlphaFoldDB" id="A0A5J4R432"/>